<dbReference type="PROSITE" id="PS50006">
    <property type="entry name" value="FHA_DOMAIN"/>
    <property type="match status" value="1"/>
</dbReference>
<dbReference type="GO" id="GO:0006171">
    <property type="term" value="P:cAMP biosynthetic process"/>
    <property type="evidence" value="ECO:0007669"/>
    <property type="project" value="TreeGrafter"/>
</dbReference>
<keyword evidence="4" id="KW-1185">Reference proteome</keyword>
<accession>A0A4R6REH1</accession>
<dbReference type="Pfam" id="PF00211">
    <property type="entry name" value="Guanylate_cyc"/>
    <property type="match status" value="1"/>
</dbReference>
<evidence type="ECO:0000313" key="3">
    <source>
        <dbReference type="EMBL" id="TDP84554.1"/>
    </source>
</evidence>
<dbReference type="Pfam" id="PF00498">
    <property type="entry name" value="FHA"/>
    <property type="match status" value="1"/>
</dbReference>
<dbReference type="AlphaFoldDB" id="A0A4R6REH1"/>
<dbReference type="Proteomes" id="UP000294593">
    <property type="component" value="Unassembled WGS sequence"/>
</dbReference>
<dbReference type="Gene3D" id="3.30.70.1230">
    <property type="entry name" value="Nucleotide cyclase"/>
    <property type="match status" value="1"/>
</dbReference>
<dbReference type="OrthoDB" id="9801841at2"/>
<dbReference type="CDD" id="cd07302">
    <property type="entry name" value="CHD"/>
    <property type="match status" value="1"/>
</dbReference>
<dbReference type="InterPro" id="IPR029787">
    <property type="entry name" value="Nucleotide_cyclase"/>
</dbReference>
<evidence type="ECO:0000259" key="1">
    <source>
        <dbReference type="PROSITE" id="PS50006"/>
    </source>
</evidence>
<dbReference type="InterPro" id="IPR050697">
    <property type="entry name" value="Adenylyl/Guanylyl_Cyclase_3/4"/>
</dbReference>
<name>A0A4R6REH1_9BURK</name>
<protein>
    <submittedName>
        <fullName evidence="3">Class 3 adenylate cyclase</fullName>
    </submittedName>
</protein>
<reference evidence="3 4" key="1">
    <citation type="submission" date="2019-03" db="EMBL/GenBank/DDBJ databases">
        <title>Genomic Encyclopedia of Type Strains, Phase IV (KMG-IV): sequencing the most valuable type-strain genomes for metagenomic binning, comparative biology and taxonomic classification.</title>
        <authorList>
            <person name="Goeker M."/>
        </authorList>
    </citation>
    <scope>NUCLEOTIDE SEQUENCE [LARGE SCALE GENOMIC DNA]</scope>
    <source>
        <strain evidence="3 4">DSM 11901</strain>
    </source>
</reference>
<dbReference type="SUPFAM" id="SSF49879">
    <property type="entry name" value="SMAD/FHA domain"/>
    <property type="match status" value="1"/>
</dbReference>
<dbReference type="GO" id="GO:0035556">
    <property type="term" value="P:intracellular signal transduction"/>
    <property type="evidence" value="ECO:0007669"/>
    <property type="project" value="InterPro"/>
</dbReference>
<evidence type="ECO:0000313" key="4">
    <source>
        <dbReference type="Proteomes" id="UP000294593"/>
    </source>
</evidence>
<dbReference type="CDD" id="cd00060">
    <property type="entry name" value="FHA"/>
    <property type="match status" value="1"/>
</dbReference>
<dbReference type="PANTHER" id="PTHR43081:SF19">
    <property type="entry name" value="PH-SENSITIVE ADENYLATE CYCLASE RV1264"/>
    <property type="match status" value="1"/>
</dbReference>
<dbReference type="InterPro" id="IPR008984">
    <property type="entry name" value="SMAD_FHA_dom_sf"/>
</dbReference>
<dbReference type="Gene3D" id="2.60.200.20">
    <property type="match status" value="1"/>
</dbReference>
<evidence type="ECO:0000259" key="2">
    <source>
        <dbReference type="PROSITE" id="PS50125"/>
    </source>
</evidence>
<dbReference type="InterPro" id="IPR001054">
    <property type="entry name" value="A/G_cyclase"/>
</dbReference>
<dbReference type="PROSITE" id="PS50125">
    <property type="entry name" value="GUANYLATE_CYCLASE_2"/>
    <property type="match status" value="1"/>
</dbReference>
<dbReference type="SUPFAM" id="SSF55073">
    <property type="entry name" value="Nucleotide cyclase"/>
    <property type="match status" value="1"/>
</dbReference>
<dbReference type="PANTHER" id="PTHR43081">
    <property type="entry name" value="ADENYLATE CYCLASE, TERMINAL-DIFFERENTIATION SPECIFIC-RELATED"/>
    <property type="match status" value="1"/>
</dbReference>
<feature type="domain" description="FHA" evidence="1">
    <location>
        <begin position="216"/>
        <end position="259"/>
    </location>
</feature>
<comment type="caution">
    <text evidence="3">The sequence shown here is derived from an EMBL/GenBank/DDBJ whole genome shotgun (WGS) entry which is preliminary data.</text>
</comment>
<dbReference type="GO" id="GO:0004016">
    <property type="term" value="F:adenylate cyclase activity"/>
    <property type="evidence" value="ECO:0007669"/>
    <property type="project" value="UniProtKB-ARBA"/>
</dbReference>
<organism evidence="3 4">
    <name type="scientific">Aquabacterium commune</name>
    <dbReference type="NCBI Taxonomy" id="70586"/>
    <lineage>
        <taxon>Bacteria</taxon>
        <taxon>Pseudomonadati</taxon>
        <taxon>Pseudomonadota</taxon>
        <taxon>Betaproteobacteria</taxon>
        <taxon>Burkholderiales</taxon>
        <taxon>Aquabacterium</taxon>
    </lineage>
</organism>
<feature type="domain" description="Guanylate cyclase" evidence="2">
    <location>
        <begin position="8"/>
        <end position="127"/>
    </location>
</feature>
<proteinExistence type="predicted"/>
<dbReference type="EMBL" id="SNXW01000003">
    <property type="protein sequence ID" value="TDP84554.1"/>
    <property type="molecule type" value="Genomic_DNA"/>
</dbReference>
<dbReference type="RefSeq" id="WP_133607641.1">
    <property type="nucleotide sequence ID" value="NZ_SNXW01000003.1"/>
</dbReference>
<gene>
    <name evidence="3" type="ORF">EV672_103123</name>
</gene>
<sequence>MGTTKERAILFADLRGSTALYLKLGNTEAATVVTQSLSLLGQIVAKGGGRVVKTLGDGLMAVFDQADPAVEVAVSLHDSLERLAPIAQHQAARHGAIRLKVAIAWGEMVEVDGDCFGDAVNVAARLLDLAGDHETLTTGPLLRELPSDQQERFRSIDKLHLRGRKEPVPVLRMEARRFGDTLSTVIMDAQETDMPDGIRLNWLGTERVFSTASMPLVLGRSPQASFCVSDSRVSRSHARIESHSGHIYLSDLSYNGTHVRFDGDDQALTLRRGTCTLHGSGVISLGAPSTDPTSTQIRFDVLSFSDTLPQC</sequence>
<dbReference type="InterPro" id="IPR000253">
    <property type="entry name" value="FHA_dom"/>
</dbReference>